<dbReference type="AlphaFoldDB" id="A0A6S6S449"/>
<evidence type="ECO:0000313" key="1">
    <source>
        <dbReference type="EMBL" id="CAA6804390.1"/>
    </source>
</evidence>
<dbReference type="EMBL" id="CACVAX010000011">
    <property type="protein sequence ID" value="CAA6804390.1"/>
    <property type="molecule type" value="Genomic_DNA"/>
</dbReference>
<protein>
    <submittedName>
        <fullName evidence="1">Uncharacterized protein</fullName>
    </submittedName>
</protein>
<proteinExistence type="predicted"/>
<sequence length="261" mass="30160">MKKIIFIIGLLYSQLNAISLDICREEKAVCSSIKSNINLIKSTNKKTRLRAITQLSRMAGTLPSENDNNKIKNILKNKVRQYDSIFGGKFFELLAQKDCNGQIYFVEARLDNFYNVQFEERDANKIVIQRDTFLLDNEQFIMPQNSINKYKSSLEGIYSRSQLLPKQVISKPQDIENNLVCLTQRILLRSVNSPHKRIGRVDETFYIEHIRGQGKEITVWSNREGKNKIIPVMLVKAQLRNGNFLTGYISAHPSFHRECSQ</sequence>
<name>A0A6S6S449_9BACT</name>
<reference evidence="1" key="1">
    <citation type="submission" date="2020-01" db="EMBL/GenBank/DDBJ databases">
        <authorList>
            <person name="Meier V. D."/>
            <person name="Meier V D."/>
        </authorList>
    </citation>
    <scope>NUCLEOTIDE SEQUENCE</scope>
    <source>
        <strain evidence="1">HLG_WM_MAG_04</strain>
    </source>
</reference>
<organism evidence="1">
    <name type="scientific">uncultured Sulfurovum sp</name>
    <dbReference type="NCBI Taxonomy" id="269237"/>
    <lineage>
        <taxon>Bacteria</taxon>
        <taxon>Pseudomonadati</taxon>
        <taxon>Campylobacterota</taxon>
        <taxon>Epsilonproteobacteria</taxon>
        <taxon>Campylobacterales</taxon>
        <taxon>Sulfurovaceae</taxon>
        <taxon>Sulfurovum</taxon>
        <taxon>environmental samples</taxon>
    </lineage>
</organism>
<accession>A0A6S6S449</accession>
<gene>
    <name evidence="1" type="ORF">HELGO_WM11187</name>
</gene>